<keyword evidence="6" id="KW-1185">Reference proteome</keyword>
<dbReference type="Gene3D" id="2.130.10.10">
    <property type="entry name" value="YVTN repeat-like/Quinoprotein amine dehydrogenase"/>
    <property type="match status" value="4"/>
</dbReference>
<feature type="repeat" description="WD" evidence="3">
    <location>
        <begin position="1084"/>
        <end position="1116"/>
    </location>
</feature>
<dbReference type="PRINTS" id="PR00320">
    <property type="entry name" value="GPROTEINBRPT"/>
</dbReference>
<evidence type="ECO:0000256" key="1">
    <source>
        <dbReference type="ARBA" id="ARBA00022574"/>
    </source>
</evidence>
<dbReference type="InterPro" id="IPR019775">
    <property type="entry name" value="WD40_repeat_CS"/>
</dbReference>
<feature type="repeat" description="WD" evidence="3">
    <location>
        <begin position="1148"/>
        <end position="1189"/>
    </location>
</feature>
<dbReference type="Pfam" id="PF00400">
    <property type="entry name" value="WD40"/>
    <property type="match status" value="8"/>
</dbReference>
<dbReference type="SUPFAM" id="SSF50969">
    <property type="entry name" value="YVTN repeat-like/Quinoprotein amine dehydrogenase"/>
    <property type="match status" value="1"/>
</dbReference>
<evidence type="ECO:0000256" key="2">
    <source>
        <dbReference type="ARBA" id="ARBA00022737"/>
    </source>
</evidence>
<dbReference type="InterPro" id="IPR056884">
    <property type="entry name" value="NPHP3-like_N"/>
</dbReference>
<dbReference type="Proteomes" id="UP000241690">
    <property type="component" value="Unassembled WGS sequence"/>
</dbReference>
<dbReference type="InterPro" id="IPR035994">
    <property type="entry name" value="Nucleoside_phosphorylase_sf"/>
</dbReference>
<gene>
    <name evidence="5" type="ORF">M431DRAFT_538258</name>
</gene>
<organism evidence="5 6">
    <name type="scientific">Trichoderma harzianum CBS 226.95</name>
    <dbReference type="NCBI Taxonomy" id="983964"/>
    <lineage>
        <taxon>Eukaryota</taxon>
        <taxon>Fungi</taxon>
        <taxon>Dikarya</taxon>
        <taxon>Ascomycota</taxon>
        <taxon>Pezizomycotina</taxon>
        <taxon>Sordariomycetes</taxon>
        <taxon>Hypocreomycetidae</taxon>
        <taxon>Hypocreales</taxon>
        <taxon>Hypocreaceae</taxon>
        <taxon>Trichoderma</taxon>
    </lineage>
</organism>
<dbReference type="InterPro" id="IPR036322">
    <property type="entry name" value="WD40_repeat_dom_sf"/>
</dbReference>
<evidence type="ECO:0000259" key="4">
    <source>
        <dbReference type="Pfam" id="PF24883"/>
    </source>
</evidence>
<reference evidence="5 6" key="1">
    <citation type="submission" date="2016-07" db="EMBL/GenBank/DDBJ databases">
        <title>Multiple horizontal gene transfer events from other fungi enriched the ability of initially mycotrophic Trichoderma (Ascomycota) to feed on dead plant biomass.</title>
        <authorList>
            <consortium name="DOE Joint Genome Institute"/>
            <person name="Aerts A."/>
            <person name="Atanasova L."/>
            <person name="Chenthamara K."/>
            <person name="Zhang J."/>
            <person name="Grujic M."/>
            <person name="Henrissat B."/>
            <person name="Kuo A."/>
            <person name="Salamov A."/>
            <person name="Lipzen A."/>
            <person name="Labutti K."/>
            <person name="Barry K."/>
            <person name="Miao Y."/>
            <person name="Rahimi M.J."/>
            <person name="Shen Q."/>
            <person name="Grigoriev I.V."/>
            <person name="Kubicek C.P."/>
            <person name="Druzhinina I.S."/>
        </authorList>
    </citation>
    <scope>NUCLEOTIDE SEQUENCE [LARGE SCALE GENOMIC DNA]</scope>
    <source>
        <strain evidence="5 6">CBS 226.95</strain>
    </source>
</reference>
<dbReference type="RefSeq" id="XP_024780791.1">
    <property type="nucleotide sequence ID" value="XM_024921029.1"/>
</dbReference>
<dbReference type="GO" id="GO:0009116">
    <property type="term" value="P:nucleoside metabolic process"/>
    <property type="evidence" value="ECO:0007669"/>
    <property type="project" value="InterPro"/>
</dbReference>
<dbReference type="SUPFAM" id="SSF50978">
    <property type="entry name" value="WD40 repeat-like"/>
    <property type="match status" value="2"/>
</dbReference>
<dbReference type="Pfam" id="PF24883">
    <property type="entry name" value="NPHP3_N"/>
    <property type="match status" value="1"/>
</dbReference>
<dbReference type="PROSITE" id="PS50294">
    <property type="entry name" value="WD_REPEATS_REGION"/>
    <property type="match status" value="6"/>
</dbReference>
<dbReference type="Gene3D" id="3.40.50.300">
    <property type="entry name" value="P-loop containing nucleotide triphosphate hydrolases"/>
    <property type="match status" value="1"/>
</dbReference>
<proteinExistence type="predicted"/>
<dbReference type="InterPro" id="IPR027417">
    <property type="entry name" value="P-loop_NTPase"/>
</dbReference>
<feature type="repeat" description="WD" evidence="3">
    <location>
        <begin position="1042"/>
        <end position="1083"/>
    </location>
</feature>
<sequence length="1456" mass="162540">MPNPEDYTVGWICAISTERVAAEAFLDEKHAGPEDVSAHDNNDYALGKMGRHNVVIAVLPDGEYGTASAATVARDMLHSFPNIRIGLMVGIGGGAPSAEHDIRLGDIVVSAPRNGKGGVFQYDFSKTMQDQAFQQTRFLDQPPTILRAAIAGLKAQYEAEGHELEEMINGILARKRKLQKNYRRPDPSSDKLFQSEIVHPPDERSCTAFCLDSPSNLQPRHERTEDDDNPTVHYGTIASANQLMNDAKLRDRLAAENAVLCFEMEAAGLINHFPCLVIRGVCDYSDSHKYADWHGYAAMTAAAYAKDLLNRIPPKKIESEKRIIDIVMKIAEGAAFDSHAEEHNPTCLPDTRVELLQHIMSWTQDPNAKAIFWLNGMAGTGKSTVSRTIAKSLVRTGYLGASFFFKRGDGDRGSSAKLFTTIAAQLAIMQTDIGPYVKDAIKLNSDIDQRKSGFIVIVIDALDECELEDDVKLIIRLFNYDKSLGLRVFLTSRPELLIRLGFSYTMVKMAVPLFIFASTICRFLADRKCGSPDDQLRKVLEYETKSQESKLDATYLPVLNQQIAGLITRERNEVLQQFKYIVGSIVLLASPLSTSSLLQLLRISRDAIDTRLDMLHSVLSIPQSSESPIRLLHLSFRDFLVDSEKKGLNPFWIDKAETHAKMTDNCLHVMKGFLREDMCGLRSQGLESSIYACLNWVFHLQGANYHVENYAETLQFLEQHFLHWVEALSLIQQAPESVKMITSLQALSLKKSNKLLSEFLDDALRILQPSLHIIASAPLQIYSSVLLFAPSESIVKNLFKERIPKWISLEPKVERSWNQCIKTLEGHLDIVNSVAFSPNSSLLASASDDKTIRLWNINTGECIEEFKGHTKPVNAVVFSHDSLYVLSGSEDTTIRLWCIDTGKCVHTLEGHDFAVISVAFSHDSSFVASASDDHVIRLWRVDTSECVHILGMPSKERYMQGSSLAFSNDSSLLAAGFSHETITQLWETNTGTYVRTLASRETLESHSDASIAFSHDLSLVASSSNHVIQVWRADTGDCVQKFKGHCRKVFSIALSHDSSLMVSASSDKTVRLWNVETGTCIRNFEGHTESVLSVAFSHESTIIASSSGDGTIRLWQNNLDNDVQESDDYSNKALPLKRAETSDSIQGNRGYSEGVKDMVFSHDSSLVASSSYDGIVRIWHAETGDYSPQQQLPLEICRIIFSHNSTYVAMATSDETFLWIWNVNTGECFRKLTYRENIYTLAFSHDSSLIASASEGTIPLWRVDTGDCFLELEYEEFSQSLAFSHDSSLLASESGHAIQLWSVDTGECIRELMRGGIIRGGTWFPAVAFSHDSSLIASSSQRGIIQLWRTNTGECVHKFHTHRRDGLDYLSFTPDGLHLVTRFGALMTLRGEQIIRFDGFGFNEDYSWITWNGVNLIWIPTEYRPALDCSVVSKGTLAVGCNSGRVWFMKFSAYPH</sequence>
<dbReference type="CDD" id="cd00200">
    <property type="entry name" value="WD40"/>
    <property type="match status" value="2"/>
</dbReference>
<feature type="repeat" description="WD" evidence="3">
    <location>
        <begin position="824"/>
        <end position="865"/>
    </location>
</feature>
<dbReference type="InterPro" id="IPR011044">
    <property type="entry name" value="Quino_amine_DH_bsu"/>
</dbReference>
<accession>A0A2T4AVL3</accession>
<name>A0A2T4AVL3_TRIHA</name>
<dbReference type="PROSITE" id="PS50082">
    <property type="entry name" value="WD_REPEATS_2"/>
    <property type="match status" value="7"/>
</dbReference>
<dbReference type="InterPro" id="IPR020472">
    <property type="entry name" value="WD40_PAC1"/>
</dbReference>
<dbReference type="SMART" id="SM00320">
    <property type="entry name" value="WD40"/>
    <property type="match status" value="12"/>
</dbReference>
<feature type="repeat" description="WD" evidence="3">
    <location>
        <begin position="908"/>
        <end position="949"/>
    </location>
</feature>
<dbReference type="InterPro" id="IPR001680">
    <property type="entry name" value="WD40_rpt"/>
</dbReference>
<feature type="repeat" description="WD" evidence="3">
    <location>
        <begin position="866"/>
        <end position="907"/>
    </location>
</feature>
<dbReference type="PROSITE" id="PS00678">
    <property type="entry name" value="WD_REPEATS_1"/>
    <property type="match status" value="2"/>
</dbReference>
<dbReference type="GeneID" id="36629600"/>
<keyword evidence="1 3" id="KW-0853">WD repeat</keyword>
<evidence type="ECO:0000313" key="5">
    <source>
        <dbReference type="EMBL" id="PTB61114.1"/>
    </source>
</evidence>
<evidence type="ECO:0000256" key="3">
    <source>
        <dbReference type="PROSITE-ProRule" id="PRU00221"/>
    </source>
</evidence>
<dbReference type="SUPFAM" id="SSF52540">
    <property type="entry name" value="P-loop containing nucleoside triphosphate hydrolases"/>
    <property type="match status" value="1"/>
</dbReference>
<keyword evidence="2" id="KW-0677">Repeat</keyword>
<dbReference type="GO" id="GO:0003824">
    <property type="term" value="F:catalytic activity"/>
    <property type="evidence" value="ECO:0007669"/>
    <property type="project" value="InterPro"/>
</dbReference>
<dbReference type="Gene3D" id="3.40.50.1580">
    <property type="entry name" value="Nucleoside phosphorylase domain"/>
    <property type="match status" value="1"/>
</dbReference>
<dbReference type="PANTHER" id="PTHR19879">
    <property type="entry name" value="TRANSCRIPTION INITIATION FACTOR TFIID"/>
    <property type="match status" value="1"/>
</dbReference>
<dbReference type="EMBL" id="KZ679675">
    <property type="protein sequence ID" value="PTB61114.1"/>
    <property type="molecule type" value="Genomic_DNA"/>
</dbReference>
<feature type="repeat" description="WD" evidence="3">
    <location>
        <begin position="1326"/>
        <end position="1358"/>
    </location>
</feature>
<dbReference type="InterPro" id="IPR015943">
    <property type="entry name" value="WD40/YVTN_repeat-like_dom_sf"/>
</dbReference>
<dbReference type="SUPFAM" id="SSF53167">
    <property type="entry name" value="Purine and uridine phosphorylases"/>
    <property type="match status" value="1"/>
</dbReference>
<protein>
    <recommendedName>
        <fullName evidence="4">Nephrocystin 3-like N-terminal domain-containing protein</fullName>
    </recommendedName>
</protein>
<dbReference type="STRING" id="983964.A0A2T4AVL3"/>
<feature type="domain" description="Nephrocystin 3-like N-terminal" evidence="4">
    <location>
        <begin position="358"/>
        <end position="493"/>
    </location>
</feature>
<dbReference type="PANTHER" id="PTHR19879:SF9">
    <property type="entry name" value="TRANSCRIPTION INITIATION FACTOR TFIID SUBUNIT 5"/>
    <property type="match status" value="1"/>
</dbReference>
<evidence type="ECO:0000313" key="6">
    <source>
        <dbReference type="Proteomes" id="UP000241690"/>
    </source>
</evidence>